<reference evidence="2" key="2">
    <citation type="journal article" date="2023" name="Proc. Natl. Acad. Sci. U.S.A.">
        <title>A global phylogenomic analysis of the shiitake genus Lentinula.</title>
        <authorList>
            <person name="Sierra-Patev S."/>
            <person name="Min B."/>
            <person name="Naranjo-Ortiz M."/>
            <person name="Looney B."/>
            <person name="Konkel Z."/>
            <person name="Slot J.C."/>
            <person name="Sakamoto Y."/>
            <person name="Steenwyk J.L."/>
            <person name="Rokas A."/>
            <person name="Carro J."/>
            <person name="Camarero S."/>
            <person name="Ferreira P."/>
            <person name="Molpeceres G."/>
            <person name="Ruiz-Duenas F.J."/>
            <person name="Serrano A."/>
            <person name="Henrissat B."/>
            <person name="Drula E."/>
            <person name="Hughes K.W."/>
            <person name="Mata J.L."/>
            <person name="Ishikawa N.K."/>
            <person name="Vargas-Isla R."/>
            <person name="Ushijima S."/>
            <person name="Smith C.A."/>
            <person name="Donoghue J."/>
            <person name="Ahrendt S."/>
            <person name="Andreopoulos W."/>
            <person name="He G."/>
            <person name="LaButti K."/>
            <person name="Lipzen A."/>
            <person name="Ng V."/>
            <person name="Riley R."/>
            <person name="Sandor L."/>
            <person name="Barry K."/>
            <person name="Martinez A.T."/>
            <person name="Xiao Y."/>
            <person name="Gibbons J.G."/>
            <person name="Terashima K."/>
            <person name="Grigoriev I.V."/>
            <person name="Hibbett D."/>
        </authorList>
    </citation>
    <scope>NUCLEOTIDE SEQUENCE</scope>
    <source>
        <strain evidence="2">Sp2 HRB7682 ss15</strain>
    </source>
</reference>
<organism evidence="2 3">
    <name type="scientific">Lentinula lateritia</name>
    <dbReference type="NCBI Taxonomy" id="40482"/>
    <lineage>
        <taxon>Eukaryota</taxon>
        <taxon>Fungi</taxon>
        <taxon>Dikarya</taxon>
        <taxon>Basidiomycota</taxon>
        <taxon>Agaricomycotina</taxon>
        <taxon>Agaricomycetes</taxon>
        <taxon>Agaricomycetidae</taxon>
        <taxon>Agaricales</taxon>
        <taxon>Marasmiineae</taxon>
        <taxon>Omphalotaceae</taxon>
        <taxon>Lentinula</taxon>
    </lineage>
</organism>
<feature type="region of interest" description="Disordered" evidence="1">
    <location>
        <begin position="207"/>
        <end position="231"/>
    </location>
</feature>
<proteinExistence type="predicted"/>
<name>A0A9W9DL26_9AGAR</name>
<protein>
    <submittedName>
        <fullName evidence="2">Uncharacterized protein</fullName>
    </submittedName>
</protein>
<evidence type="ECO:0000313" key="2">
    <source>
        <dbReference type="EMBL" id="KAJ4474050.1"/>
    </source>
</evidence>
<feature type="region of interest" description="Disordered" evidence="1">
    <location>
        <begin position="289"/>
        <end position="334"/>
    </location>
</feature>
<dbReference type="Proteomes" id="UP001150238">
    <property type="component" value="Unassembled WGS sequence"/>
</dbReference>
<evidence type="ECO:0000256" key="1">
    <source>
        <dbReference type="SAM" id="MobiDB-lite"/>
    </source>
</evidence>
<gene>
    <name evidence="2" type="ORF">C8J55DRAFT_518782</name>
</gene>
<sequence>MIPRLNRVKRTLEPARAVPFLAQVVAGTPSFSSPNSTVSPYSASTSQRPTCSLISHSYHEPLCARNTCSGVRHMSSSSADSSHVDFDSSEGDPGLGLGLRHANPPDTHPNTSHLQYSTPPEHDEDNSKPELEEISDAEWELRTGRTIDILRLTLPTFFNTGLMTSWDPETGDAYPSPALPSLPSLPHLPNLHLPHLPLPLHISPHPINKDAEKQTNGKGKERHERESIYSSRIRLAYTPPSPLPHPFPEKLTLDGKPLYLTSAVFVRHTLNTLYSDLRVTLVKVAVSVPRGKSPSESDLDSGTTPPLPPNPDSDPEPGNSGSVEGFDDPHTKNSGYKREKSLYISLRVTGTSRVSGALGQWEVKSTYTFSPLNAQIIKHTVNGIEPAPERGVWEGLAKVLGLGNIGEGFNGGRQGEGALSGFGGHSRLKAGEGGI</sequence>
<feature type="region of interest" description="Disordered" evidence="1">
    <location>
        <begin position="70"/>
        <end position="130"/>
    </location>
</feature>
<dbReference type="EMBL" id="JANVFS010000024">
    <property type="protein sequence ID" value="KAJ4474050.1"/>
    <property type="molecule type" value="Genomic_DNA"/>
</dbReference>
<dbReference type="AlphaFoldDB" id="A0A9W9DL26"/>
<reference evidence="2" key="1">
    <citation type="submission" date="2022-08" db="EMBL/GenBank/DDBJ databases">
        <authorList>
            <consortium name="DOE Joint Genome Institute"/>
            <person name="Min B."/>
            <person name="Riley R."/>
            <person name="Sierra-Patev S."/>
            <person name="Naranjo-Ortiz M."/>
            <person name="Looney B."/>
            <person name="Konkel Z."/>
            <person name="Slot J.C."/>
            <person name="Sakamoto Y."/>
            <person name="Steenwyk J.L."/>
            <person name="Rokas A."/>
            <person name="Carro J."/>
            <person name="Camarero S."/>
            <person name="Ferreira P."/>
            <person name="Molpeceres G."/>
            <person name="Ruiz-Duenas F.J."/>
            <person name="Serrano A."/>
            <person name="Henrissat B."/>
            <person name="Drula E."/>
            <person name="Hughes K.W."/>
            <person name="Mata J.L."/>
            <person name="Ishikawa N.K."/>
            <person name="Vargas-Isla R."/>
            <person name="Ushijima S."/>
            <person name="Smith C.A."/>
            <person name="Ahrendt S."/>
            <person name="Andreopoulos W."/>
            <person name="He G."/>
            <person name="Labutti K."/>
            <person name="Lipzen A."/>
            <person name="Ng V."/>
            <person name="Sandor L."/>
            <person name="Barry K."/>
            <person name="Martinez A.T."/>
            <person name="Xiao Y."/>
            <person name="Gibbons J.G."/>
            <person name="Terashima K."/>
            <person name="Hibbett D.S."/>
            <person name="Grigoriev I.V."/>
        </authorList>
    </citation>
    <scope>NUCLEOTIDE SEQUENCE</scope>
    <source>
        <strain evidence="2">Sp2 HRB7682 ss15</strain>
    </source>
</reference>
<comment type="caution">
    <text evidence="2">The sequence shown here is derived from an EMBL/GenBank/DDBJ whole genome shotgun (WGS) entry which is preliminary data.</text>
</comment>
<accession>A0A9W9DL26</accession>
<evidence type="ECO:0000313" key="3">
    <source>
        <dbReference type="Proteomes" id="UP001150238"/>
    </source>
</evidence>
<feature type="compositionally biased region" description="Basic and acidic residues" evidence="1">
    <location>
        <begin position="207"/>
        <end position="227"/>
    </location>
</feature>
<feature type="compositionally biased region" description="Polar residues" evidence="1">
    <location>
        <begin position="108"/>
        <end position="118"/>
    </location>
</feature>